<keyword evidence="3" id="KW-1185">Reference proteome</keyword>
<evidence type="ECO:0000256" key="1">
    <source>
        <dbReference type="SAM" id="SignalP"/>
    </source>
</evidence>
<evidence type="ECO:0008006" key="4">
    <source>
        <dbReference type="Google" id="ProtNLM"/>
    </source>
</evidence>
<gene>
    <name evidence="2" type="ORF">BDV95DRAFT_570899</name>
</gene>
<accession>A0A7C8I6E0</accession>
<feature type="chain" id="PRO_5028993865" description="Secreted protein" evidence="1">
    <location>
        <begin position="24"/>
        <end position="70"/>
    </location>
</feature>
<evidence type="ECO:0000313" key="3">
    <source>
        <dbReference type="Proteomes" id="UP000481861"/>
    </source>
</evidence>
<dbReference type="Proteomes" id="UP000481861">
    <property type="component" value="Unassembled WGS sequence"/>
</dbReference>
<name>A0A7C8I6E0_9PLEO</name>
<dbReference type="EMBL" id="JAADJZ010000010">
    <property type="protein sequence ID" value="KAF2871908.1"/>
    <property type="molecule type" value="Genomic_DNA"/>
</dbReference>
<comment type="caution">
    <text evidence="2">The sequence shown here is derived from an EMBL/GenBank/DDBJ whole genome shotgun (WGS) entry which is preliminary data.</text>
</comment>
<reference evidence="2 3" key="1">
    <citation type="submission" date="2020-01" db="EMBL/GenBank/DDBJ databases">
        <authorList>
            <consortium name="DOE Joint Genome Institute"/>
            <person name="Haridas S."/>
            <person name="Albert R."/>
            <person name="Binder M."/>
            <person name="Bloem J."/>
            <person name="Labutti K."/>
            <person name="Salamov A."/>
            <person name="Andreopoulos B."/>
            <person name="Baker S.E."/>
            <person name="Barry K."/>
            <person name="Bills G."/>
            <person name="Bluhm B.H."/>
            <person name="Cannon C."/>
            <person name="Castanera R."/>
            <person name="Culley D.E."/>
            <person name="Daum C."/>
            <person name="Ezra D."/>
            <person name="Gonzalez J.B."/>
            <person name="Henrissat B."/>
            <person name="Kuo A."/>
            <person name="Liang C."/>
            <person name="Lipzen A."/>
            <person name="Lutzoni F."/>
            <person name="Magnuson J."/>
            <person name="Mondo S."/>
            <person name="Nolan M."/>
            <person name="Ohm R."/>
            <person name="Pangilinan J."/>
            <person name="Park H.-J.H."/>
            <person name="Ramirez L."/>
            <person name="Alfaro M."/>
            <person name="Sun H."/>
            <person name="Tritt A."/>
            <person name="Yoshinaga Y."/>
            <person name="Zwiers L.-H.L."/>
            <person name="Turgeon B.G."/>
            <person name="Goodwin S.B."/>
            <person name="Spatafora J.W."/>
            <person name="Crous P.W."/>
            <person name="Grigoriev I.V."/>
        </authorList>
    </citation>
    <scope>NUCLEOTIDE SEQUENCE [LARGE SCALE GENOMIC DNA]</scope>
    <source>
        <strain evidence="2 3">CBS 611.86</strain>
    </source>
</reference>
<protein>
    <recommendedName>
        <fullName evidence="4">Secreted protein</fullName>
    </recommendedName>
</protein>
<proteinExistence type="predicted"/>
<evidence type="ECO:0000313" key="2">
    <source>
        <dbReference type="EMBL" id="KAF2871908.1"/>
    </source>
</evidence>
<dbReference type="AlphaFoldDB" id="A0A7C8I6E0"/>
<sequence>MAISAWLPLSFAFCSFRFSGICCEWTIRFELYDKGEPPNDTNTWSLLSAPAQLLANFSGYTSYNDRTSRD</sequence>
<organism evidence="2 3">
    <name type="scientific">Massariosphaeria phaeospora</name>
    <dbReference type="NCBI Taxonomy" id="100035"/>
    <lineage>
        <taxon>Eukaryota</taxon>
        <taxon>Fungi</taxon>
        <taxon>Dikarya</taxon>
        <taxon>Ascomycota</taxon>
        <taxon>Pezizomycotina</taxon>
        <taxon>Dothideomycetes</taxon>
        <taxon>Pleosporomycetidae</taxon>
        <taxon>Pleosporales</taxon>
        <taxon>Pleosporales incertae sedis</taxon>
        <taxon>Massariosphaeria</taxon>
    </lineage>
</organism>
<feature type="signal peptide" evidence="1">
    <location>
        <begin position="1"/>
        <end position="23"/>
    </location>
</feature>
<keyword evidence="1" id="KW-0732">Signal</keyword>